<dbReference type="GO" id="GO:0008270">
    <property type="term" value="F:zinc ion binding"/>
    <property type="evidence" value="ECO:0007669"/>
    <property type="project" value="UniProtKB-KW"/>
</dbReference>
<dbReference type="EC" id="2.7.7.7" evidence="6"/>
<keyword evidence="5 6" id="KW-0238">DNA-binding</keyword>
<dbReference type="Pfam" id="PF22912">
    <property type="entry name" value="zf-DPOE"/>
    <property type="match status" value="1"/>
</dbReference>
<evidence type="ECO:0000256" key="2">
    <source>
        <dbReference type="ARBA" id="ARBA00022695"/>
    </source>
</evidence>
<comment type="similarity">
    <text evidence="6">Belongs to the DNA polymerase type-B family.</text>
</comment>
<sequence>MFQILDWQYYIDRLGAAIQKIITIPAALQQVSNPVPRMPHPDWLQKKLLERNDVFKQRKISELFLPQAKPQVENEDTPPAIKDIEDIGSTNKSPMPLSSRVTKRKRELSNENGDSKALDSQSESTTQTWRDILGPPPSMGKTKAEIQEWLQYQKKKWAIQAKNKQLQKRQRLDTVDIGATPIVGRLGLSNFLRKTARSILDLPWQVVQYAETNVPGQFRLWALIGPDLHMMKLNVPRIFYVNQKTVKEGEGVMWKKVMKTLPRSHPVLNLYQYSVPETVYLEHCNEINADLSSPDIEGVYETQVPLMFRVLVQLGSVVTVNRDYVPLLAGKETDTFDMEMLEFRTLAQYSYLETDSMKHIYLYHHACGSKMMYGLFFPMSKKANIFVLDTVQSDQMPNMSALYNAERNSKITKGADADLLPPRGTHTFDINFETQNHQIYRSIQRLLAAYKDEKRGPTLLVIQSCIDTSELCNAMPELINFPVVPIYAPDSENLYNVLDWQRVASRRMFQHYMNVQLILQVMLEQCRYFHIPLGNMPKDIMMFGCDLFFARHLQKHNHLLWCSLTDRPDLGGKEADDHRLCMEMEEKTTIEVNNPGAYSTVCVEMDMSSLAVNTVIESSHVNDQEGASAVSFDLLPQTSLEDMMQGQGAAMMLTSYDETALSSVTFRVLKTMVQGWVRDVTAYRNVFADNQIVHFYRWLRSPSALMYDPALRRTLSGMMKKIFMQLIAEFQRLGSVIVYANFNRILLCTKKQSIDDAVGYVSYISNSIKSRNLFHLIEFTPEQCWEYLLWMDPANHGGVKGKLPSSKNTDDDNETAPDEQTEQNSEDDELQEQKEEILNQSDEEEEPEIEMNWNIVHFLPESGACQTNFNMIIAGYILSMYNQIQQEYHRRTPGNTPIRRRPSQTQTITDYSTAPCIVTFAQNLIQGDLAQQMFMLTQKIQKKLSGHHHGGGSSEFPTPPGSHLPLISPALEFVKSVIKVLSLDSNVTLQTSKLKRDLLRLIGFGEFSPCSQFKDPCLSYVLPEVICKTCNHVRDVDLCRDPYLSNDTPGATWACIQCETEYDIFEIEHSLIEVVNRKSMAYTLQDLRCVKCKGVKDNNMQSYCSCACDFETSMSRDNFLLHMKTFHSIASHYKMQILLETRRSFHWSNSHNNSNKLYDCEKKRDRRRVYSRSRHQIPKSSIQEWIENVEKSVFDDGTLGQVMSPGMHLPSPQKYSRISLAQMTLDQLRHHDEAQQEAEDLLNEWVQNKLYEPNVLNNDLDEFLDQANKGKNPSHSPELSLSLDFDEDAAVDAVLQKMLQKNVVPVKVRSELGLDMSKKQIDPRVKMELRRKQVRENRMKREKEMEKRHQEMQLKKEARLKAHQKIMEEEKLKEVKRRQEEYEIQKQMALIRKQMTEEKKRAEAQRKKEQKLAEKLSESSEPEICHKEWTEIKETFEASKQVHQQHEAAKMEMLKIRQKTLELQTLHRHFSAWYAFVLQQRLLVDKTCALADWKRLLRCWNKWKSVTRQHQIDKELQKHQQDIKDNQRKDKKASLHYTGHLLQKYFLTWQLYVLGEKERRQLEESQLATKKRMAALLDAAFSRTLPSSGSPTEKVLDKQALNKKEESPDTVRSENNGKVDRPTKDSTRLLVTVNGKKQSSMPNEHWKIKRSLVYMKPSKMAAMLGADNKNDKNCQKSFSGTNVGSLAISTIERQLDSQKKLVKEQQKQLKEQRRMIEQLQIDQRRQQLKKELKNMQTTDGDRRSGKEQIDLCSENSARSHSQPITKRRNSISEPHSSTSSPRRSNMRNCDQKKTFALRRSQSMDYINTKDQKILKNMEARATERKRMKEEREARKQQKAEEKLALLKAAEKEHLKREEEERKAKLRARQEQKRLEQQREAERQKKLAEIQRLNTQADDFHKYLLLKYKGILPWKKLIVITHNNHIQAVQHSASTLLRKCLKAWHVHVKETNNLRNELANSKCKQLLVVRFFHRWRNYNNYTTILEQKADRFYLSNLCFKSFKAWLNYSSEQTLANWEKEEMAQKHYQRQLQRRMFRIWKTFPEMKKKEMERQERKEKLRQKVSILIPDFKSEP</sequence>
<keyword evidence="7" id="KW-0175">Coiled coil</keyword>
<evidence type="ECO:0000256" key="5">
    <source>
        <dbReference type="ARBA" id="ARBA00023125"/>
    </source>
</evidence>
<dbReference type="GO" id="GO:0000278">
    <property type="term" value="P:mitotic cell cycle"/>
    <property type="evidence" value="ECO:0007669"/>
    <property type="project" value="TreeGrafter"/>
</dbReference>
<dbReference type="OrthoDB" id="10060449at2759"/>
<feature type="compositionally biased region" description="Acidic residues" evidence="8">
    <location>
        <begin position="811"/>
        <end position="830"/>
    </location>
</feature>
<dbReference type="GO" id="GO:0006287">
    <property type="term" value="P:base-excision repair, gap-filling"/>
    <property type="evidence" value="ECO:0007669"/>
    <property type="project" value="TreeGrafter"/>
</dbReference>
<evidence type="ECO:0000256" key="8">
    <source>
        <dbReference type="SAM" id="MobiDB-lite"/>
    </source>
</evidence>
<keyword evidence="6" id="KW-0004">4Fe-4S</keyword>
<dbReference type="PANTHER" id="PTHR10670:SF0">
    <property type="entry name" value="DNA POLYMERASE EPSILON CATALYTIC SUBUNIT A"/>
    <property type="match status" value="1"/>
</dbReference>
<feature type="coiled-coil region" evidence="7">
    <location>
        <begin position="1819"/>
        <end position="1886"/>
    </location>
</feature>
<evidence type="ECO:0000256" key="6">
    <source>
        <dbReference type="RuleBase" id="RU365029"/>
    </source>
</evidence>
<dbReference type="GO" id="GO:0008310">
    <property type="term" value="F:single-stranded DNA 3'-5' DNA exonuclease activity"/>
    <property type="evidence" value="ECO:0007669"/>
    <property type="project" value="TreeGrafter"/>
</dbReference>
<evidence type="ECO:0000256" key="7">
    <source>
        <dbReference type="SAM" id="Coils"/>
    </source>
</evidence>
<dbReference type="EMBL" id="CAHIKZ030004502">
    <property type="protein sequence ID" value="CAE1311505.1"/>
    <property type="molecule type" value="Genomic_DNA"/>
</dbReference>
<keyword evidence="6" id="KW-0863">Zinc-finger</keyword>
<dbReference type="SMART" id="SM01159">
    <property type="entry name" value="DUF1744"/>
    <property type="match status" value="1"/>
</dbReference>
<evidence type="ECO:0000256" key="4">
    <source>
        <dbReference type="ARBA" id="ARBA00022932"/>
    </source>
</evidence>
<feature type="region of interest" description="Disordered" evidence="8">
    <location>
        <begin position="1395"/>
        <end position="1417"/>
    </location>
</feature>
<feature type="compositionally biased region" description="Polar residues" evidence="8">
    <location>
        <begin position="118"/>
        <end position="129"/>
    </location>
</feature>
<evidence type="ECO:0000313" key="10">
    <source>
        <dbReference type="EMBL" id="CAE1311505.1"/>
    </source>
</evidence>
<feature type="compositionally biased region" description="Basic and acidic residues" evidence="8">
    <location>
        <begin position="1732"/>
        <end position="1749"/>
    </location>
</feature>
<keyword evidence="3 6" id="KW-0235">DNA replication</keyword>
<comment type="function">
    <text evidence="6">DNA polymerase II participates in chromosomal DNA replication.</text>
</comment>
<comment type="cofactor">
    <cofactor evidence="6">
        <name>[4Fe-4S] cluster</name>
        <dbReference type="ChEBI" id="CHEBI:49883"/>
    </cofactor>
</comment>
<dbReference type="GO" id="GO:0006272">
    <property type="term" value="P:leading strand elongation"/>
    <property type="evidence" value="ECO:0007669"/>
    <property type="project" value="TreeGrafter"/>
</dbReference>
<protein>
    <recommendedName>
        <fullName evidence="6">DNA polymerase epsilon catalytic subunit</fullName>
        <ecNumber evidence="6">2.7.7.7</ecNumber>
    </recommendedName>
</protein>
<feature type="compositionally biased region" description="Low complexity" evidence="8">
    <location>
        <begin position="1771"/>
        <end position="1783"/>
    </location>
</feature>
<comment type="catalytic activity">
    <reaction evidence="6">
        <text>DNA(n) + a 2'-deoxyribonucleoside 5'-triphosphate = DNA(n+1) + diphosphate</text>
        <dbReference type="Rhea" id="RHEA:22508"/>
        <dbReference type="Rhea" id="RHEA-COMP:17339"/>
        <dbReference type="Rhea" id="RHEA-COMP:17340"/>
        <dbReference type="ChEBI" id="CHEBI:33019"/>
        <dbReference type="ChEBI" id="CHEBI:61560"/>
        <dbReference type="ChEBI" id="CHEBI:173112"/>
        <dbReference type="EC" id="2.7.7.7"/>
    </reaction>
</comment>
<dbReference type="InterPro" id="IPR029703">
    <property type="entry name" value="POL2"/>
</dbReference>
<dbReference type="GO" id="GO:0008622">
    <property type="term" value="C:epsilon DNA polymerase complex"/>
    <property type="evidence" value="ECO:0007669"/>
    <property type="project" value="InterPro"/>
</dbReference>
<comment type="subcellular location">
    <subcellularLocation>
        <location evidence="6">Nucleus</location>
    </subcellularLocation>
</comment>
<feature type="compositionally biased region" description="Basic and acidic residues" evidence="8">
    <location>
        <begin position="1594"/>
        <end position="1627"/>
    </location>
</feature>
<feature type="domain" description="DNA polymerase epsilon catalytic subunit A C-terminal" evidence="9">
    <location>
        <begin position="398"/>
        <end position="799"/>
    </location>
</feature>
<dbReference type="GO" id="GO:0006297">
    <property type="term" value="P:nucleotide-excision repair, DNA gap filling"/>
    <property type="evidence" value="ECO:0007669"/>
    <property type="project" value="TreeGrafter"/>
</dbReference>
<keyword evidence="1 6" id="KW-0808">Transferase</keyword>
<organism evidence="10 11">
    <name type="scientific">Acanthosepion pharaonis</name>
    <name type="common">Pharaoh cuttlefish</name>
    <name type="synonym">Sepia pharaonis</name>
    <dbReference type="NCBI Taxonomy" id="158019"/>
    <lineage>
        <taxon>Eukaryota</taxon>
        <taxon>Metazoa</taxon>
        <taxon>Spiralia</taxon>
        <taxon>Lophotrochozoa</taxon>
        <taxon>Mollusca</taxon>
        <taxon>Cephalopoda</taxon>
        <taxon>Coleoidea</taxon>
        <taxon>Decapodiformes</taxon>
        <taxon>Sepiida</taxon>
        <taxon>Sepiina</taxon>
        <taxon>Sepiidae</taxon>
        <taxon>Acanthosepion</taxon>
    </lineage>
</organism>
<gene>
    <name evidence="10" type="ORF">SPHA_62923</name>
</gene>
<dbReference type="GO" id="GO:0045004">
    <property type="term" value="P:DNA replication proofreading"/>
    <property type="evidence" value="ECO:0007669"/>
    <property type="project" value="TreeGrafter"/>
</dbReference>
<dbReference type="Pfam" id="PF22634">
    <property type="entry name" value="POL2_thumb"/>
    <property type="match status" value="1"/>
</dbReference>
<dbReference type="Pfam" id="PF23250">
    <property type="entry name" value="zf_DPOE_2"/>
    <property type="match status" value="1"/>
</dbReference>
<feature type="compositionally biased region" description="Polar residues" evidence="8">
    <location>
        <begin position="1753"/>
        <end position="1764"/>
    </location>
</feature>
<dbReference type="InterPro" id="IPR054475">
    <property type="entry name" value="Znf-DPOE"/>
</dbReference>
<evidence type="ECO:0000313" key="11">
    <source>
        <dbReference type="Proteomes" id="UP000597762"/>
    </source>
</evidence>
<dbReference type="Proteomes" id="UP000597762">
    <property type="component" value="Unassembled WGS sequence"/>
</dbReference>
<evidence type="ECO:0000259" key="9">
    <source>
        <dbReference type="SMART" id="SM01159"/>
    </source>
</evidence>
<feature type="region of interest" description="Disordered" evidence="8">
    <location>
        <begin position="1732"/>
        <end position="1789"/>
    </location>
</feature>
<dbReference type="GO" id="GO:0003887">
    <property type="term" value="F:DNA-directed DNA polymerase activity"/>
    <property type="evidence" value="ECO:0007669"/>
    <property type="project" value="UniProtKB-KW"/>
</dbReference>
<accession>A0A812DWP2</accession>
<keyword evidence="2 6" id="KW-0548">Nucleotidyltransferase</keyword>
<keyword evidence="6" id="KW-0539">Nucleus</keyword>
<keyword evidence="6" id="KW-0479">Metal-binding</keyword>
<dbReference type="InterPro" id="IPR013697">
    <property type="entry name" value="DNA_pol_e_suA_C"/>
</dbReference>
<dbReference type="GO" id="GO:0003677">
    <property type="term" value="F:DNA binding"/>
    <property type="evidence" value="ECO:0007669"/>
    <property type="project" value="UniProtKB-KW"/>
</dbReference>
<keyword evidence="6" id="KW-0862">Zinc</keyword>
<keyword evidence="4 6" id="KW-0239">DNA-directed DNA polymerase</keyword>
<proteinExistence type="inferred from homology"/>
<feature type="compositionally biased region" description="Basic and acidic residues" evidence="8">
    <location>
        <begin position="107"/>
        <end position="117"/>
    </location>
</feature>
<reference evidence="10" key="1">
    <citation type="submission" date="2021-01" db="EMBL/GenBank/DDBJ databases">
        <authorList>
            <person name="Li R."/>
            <person name="Bekaert M."/>
        </authorList>
    </citation>
    <scope>NUCLEOTIDE SEQUENCE</scope>
    <source>
        <strain evidence="10">Farmed</strain>
    </source>
</reference>
<dbReference type="InterPro" id="IPR055191">
    <property type="entry name" value="POL2_thumb"/>
</dbReference>
<dbReference type="PANTHER" id="PTHR10670">
    <property type="entry name" value="DNA POLYMERASE EPSILON CATALYTIC SUBUNIT A"/>
    <property type="match status" value="1"/>
</dbReference>
<comment type="caution">
    <text evidence="10">The sequence shown here is derived from an EMBL/GenBank/DDBJ whole genome shotgun (WGS) entry which is preliminary data.</text>
</comment>
<dbReference type="Pfam" id="PF08490">
    <property type="entry name" value="DUF1744"/>
    <property type="match status" value="1"/>
</dbReference>
<name>A0A812DWP2_ACAPH</name>
<feature type="region of interest" description="Disordered" evidence="8">
    <location>
        <begin position="71"/>
        <end position="141"/>
    </location>
</feature>
<evidence type="ECO:0000256" key="1">
    <source>
        <dbReference type="ARBA" id="ARBA00022679"/>
    </source>
</evidence>
<dbReference type="GO" id="GO:0051539">
    <property type="term" value="F:4 iron, 4 sulfur cluster binding"/>
    <property type="evidence" value="ECO:0007669"/>
    <property type="project" value="UniProtKB-KW"/>
</dbReference>
<feature type="region of interest" description="Disordered" evidence="8">
    <location>
        <begin position="800"/>
        <end position="846"/>
    </location>
</feature>
<keyword evidence="11" id="KW-1185">Reference proteome</keyword>
<keyword evidence="6" id="KW-0411">Iron-sulfur</keyword>
<evidence type="ECO:0000256" key="3">
    <source>
        <dbReference type="ARBA" id="ARBA00022705"/>
    </source>
</evidence>
<keyword evidence="6" id="KW-0408">Iron</keyword>
<feature type="region of interest" description="Disordered" evidence="8">
    <location>
        <begin position="1585"/>
        <end position="1627"/>
    </location>
</feature>